<organism evidence="1 2">
    <name type="scientific">Paenibacillus larvae subsp. larvae</name>
    <dbReference type="NCBI Taxonomy" id="147375"/>
    <lineage>
        <taxon>Bacteria</taxon>
        <taxon>Bacillati</taxon>
        <taxon>Bacillota</taxon>
        <taxon>Bacilli</taxon>
        <taxon>Bacillales</taxon>
        <taxon>Paenibacillaceae</taxon>
        <taxon>Paenibacillus</taxon>
    </lineage>
</organism>
<name>A0A2L1U6R5_9BACL</name>
<sequence>MPIDFHSDSNRYSYAGRTASLEWRRVHSIPTLSVFLPNVLYAIPVFGRCTFVEPFKLFREV</sequence>
<dbReference type="EMBL" id="CP019655">
    <property type="protein sequence ID" value="AVF28619.1"/>
    <property type="molecule type" value="Genomic_DNA"/>
</dbReference>
<gene>
    <name evidence="1" type="ORF">ERICIII_04608</name>
</gene>
<evidence type="ECO:0000313" key="1">
    <source>
        <dbReference type="EMBL" id="AVF28619.1"/>
    </source>
</evidence>
<dbReference type="Proteomes" id="UP000239833">
    <property type="component" value="Chromosome"/>
</dbReference>
<evidence type="ECO:0000313" key="2">
    <source>
        <dbReference type="Proteomes" id="UP000239833"/>
    </source>
</evidence>
<protein>
    <submittedName>
        <fullName evidence="1">Uncharacterized protein</fullName>
    </submittedName>
</protein>
<reference evidence="2" key="1">
    <citation type="submission" date="2017-02" db="EMBL/GenBank/DDBJ databases">
        <title>Delineation of Paenibacillus larvae strains originating from foulbrood outbreaks.</title>
        <authorList>
            <person name="Beims H."/>
            <person name="Bunk B."/>
            <person name="Sproeer C."/>
            <person name="Mohr K.I."/>
            <person name="Pradella S."/>
            <person name="Guenther G."/>
            <person name="Rohde M."/>
            <person name="von der Ohe W."/>
            <person name="Steinert M."/>
        </authorList>
    </citation>
    <scope>NUCLEOTIDE SEQUENCE [LARGE SCALE GENOMIC DNA]</scope>
    <source>
        <strain evidence="2">Eric_III</strain>
    </source>
</reference>
<dbReference type="AlphaFoldDB" id="A0A2L1U6R5"/>
<accession>A0A2L1U6R5</accession>
<proteinExistence type="predicted"/>